<protein>
    <recommendedName>
        <fullName evidence="2">Ribosomal silencing factor RsfS</fullName>
    </recommendedName>
</protein>
<dbReference type="GO" id="GO:0043023">
    <property type="term" value="F:ribosomal large subunit binding"/>
    <property type="evidence" value="ECO:0007669"/>
    <property type="project" value="TreeGrafter"/>
</dbReference>
<comment type="subunit">
    <text evidence="2">Interacts with ribosomal protein uL14 (rplN).</text>
</comment>
<dbReference type="AlphaFoldDB" id="A0A9E8ZBW8"/>
<name>A0A9E8ZBW8_9CYAN</name>
<dbReference type="InterPro" id="IPR043519">
    <property type="entry name" value="NT_sf"/>
</dbReference>
<dbReference type="Gene3D" id="3.30.460.10">
    <property type="entry name" value="Beta Polymerase, domain 2"/>
    <property type="match status" value="1"/>
</dbReference>
<dbReference type="GO" id="GO:0017148">
    <property type="term" value="P:negative regulation of translation"/>
    <property type="evidence" value="ECO:0007669"/>
    <property type="project" value="UniProtKB-UniRule"/>
</dbReference>
<dbReference type="HAMAP" id="MF_01477">
    <property type="entry name" value="Iojap_RsfS"/>
    <property type="match status" value="1"/>
</dbReference>
<gene>
    <name evidence="2 4" type="primary">rsfS</name>
    <name evidence="4" type="ORF">OXH18_25090</name>
</gene>
<proteinExistence type="inferred from homology"/>
<keyword evidence="2" id="KW-0963">Cytoplasm</keyword>
<feature type="compositionally biased region" description="Polar residues" evidence="3">
    <location>
        <begin position="1"/>
        <end position="12"/>
    </location>
</feature>
<evidence type="ECO:0000313" key="4">
    <source>
        <dbReference type="EMBL" id="WAL60399.1"/>
    </source>
</evidence>
<reference evidence="4" key="1">
    <citation type="submission" date="2022-12" db="EMBL/GenBank/DDBJ databases">
        <title>Polyphasic identification of a Novel Hot-Spring Cyanobacterium Ocullathermofonsia sinensis gen nov. sp. nov. and Genomic Insights on its Adaptations to the Thermal Habitat.</title>
        <authorList>
            <person name="Daroch M."/>
            <person name="Tang J."/>
            <person name="Jiang Y."/>
        </authorList>
    </citation>
    <scope>NUCLEOTIDE SEQUENCE</scope>
    <source>
        <strain evidence="4">PKUAC-SCTA174</strain>
    </source>
</reference>
<dbReference type="PANTHER" id="PTHR21043">
    <property type="entry name" value="IOJAP SUPERFAMILY ORTHOLOG"/>
    <property type="match status" value="1"/>
</dbReference>
<dbReference type="NCBIfam" id="TIGR00090">
    <property type="entry name" value="rsfS_iojap_ybeB"/>
    <property type="match status" value="1"/>
</dbReference>
<keyword evidence="5" id="KW-1185">Reference proteome</keyword>
<dbReference type="GO" id="GO:0042256">
    <property type="term" value="P:cytosolic ribosome assembly"/>
    <property type="evidence" value="ECO:0007669"/>
    <property type="project" value="UniProtKB-UniRule"/>
</dbReference>
<dbReference type="KEGG" id="tsin:OXH18_25090"/>
<accession>A0A9E8ZBW8</accession>
<comment type="function">
    <text evidence="2">Functions as a ribosomal silencing factor. Interacts with ribosomal protein uL14 (rplN), blocking formation of intersubunit bridge B8. Prevents association of the 30S and 50S ribosomal subunits and the formation of functional ribosomes, thus repressing translation.</text>
</comment>
<evidence type="ECO:0000313" key="5">
    <source>
        <dbReference type="Proteomes" id="UP001163152"/>
    </source>
</evidence>
<keyword evidence="2" id="KW-0678">Repressor</keyword>
<evidence type="ECO:0000256" key="3">
    <source>
        <dbReference type="SAM" id="MobiDB-lite"/>
    </source>
</evidence>
<feature type="region of interest" description="Disordered" evidence="3">
    <location>
        <begin position="1"/>
        <end position="26"/>
    </location>
</feature>
<dbReference type="SUPFAM" id="SSF81301">
    <property type="entry name" value="Nucleotidyltransferase"/>
    <property type="match status" value="1"/>
</dbReference>
<evidence type="ECO:0000256" key="2">
    <source>
        <dbReference type="HAMAP-Rule" id="MF_01477"/>
    </source>
</evidence>
<feature type="compositionally biased region" description="Low complexity" evidence="3">
    <location>
        <begin position="15"/>
        <end position="24"/>
    </location>
</feature>
<dbReference type="GO" id="GO:0005737">
    <property type="term" value="C:cytoplasm"/>
    <property type="evidence" value="ECO:0007669"/>
    <property type="project" value="UniProtKB-SubCell"/>
</dbReference>
<dbReference type="Pfam" id="PF02410">
    <property type="entry name" value="RsfS"/>
    <property type="match status" value="1"/>
</dbReference>
<dbReference type="PANTHER" id="PTHR21043:SF0">
    <property type="entry name" value="MITOCHONDRIAL ASSEMBLY OF RIBOSOMAL LARGE SUBUNIT PROTEIN 1"/>
    <property type="match status" value="1"/>
</dbReference>
<dbReference type="RefSeq" id="WP_268610290.1">
    <property type="nucleotide sequence ID" value="NZ_CP113797.1"/>
</dbReference>
<comment type="subcellular location">
    <subcellularLocation>
        <location evidence="2">Cytoplasm</location>
    </subcellularLocation>
</comment>
<dbReference type="EMBL" id="CP113797">
    <property type="protein sequence ID" value="WAL60399.1"/>
    <property type="molecule type" value="Genomic_DNA"/>
</dbReference>
<keyword evidence="2" id="KW-0810">Translation regulation</keyword>
<organism evidence="4 5">
    <name type="scientific">Thermocoleostomius sinensis A174</name>
    <dbReference type="NCBI Taxonomy" id="2016057"/>
    <lineage>
        <taxon>Bacteria</taxon>
        <taxon>Bacillati</taxon>
        <taxon>Cyanobacteriota</taxon>
        <taxon>Cyanophyceae</taxon>
        <taxon>Oculatellales</taxon>
        <taxon>Oculatellaceae</taxon>
        <taxon>Thermocoleostomius</taxon>
    </lineage>
</organism>
<comment type="similarity">
    <text evidence="1 2">Belongs to the Iojap/RsfS family.</text>
</comment>
<dbReference type="InterPro" id="IPR004394">
    <property type="entry name" value="Iojap/RsfS/C7orf30"/>
</dbReference>
<sequence length="146" mass="16306">MLSSSYIHSNSHPVAANSSNATSTSDDDSSYLLAQTIAQAADDRKGGDIVLLKVADVSYLADYFVVVTGFSNVQVRAIANSIEDRVEEEWQRRPLRTEGQMEGSWVLMDYGDVIVHIFLPKEREFYSLESFWGHAEQVHFSLSTSP</sequence>
<evidence type="ECO:0000256" key="1">
    <source>
        <dbReference type="ARBA" id="ARBA00010574"/>
    </source>
</evidence>
<dbReference type="GO" id="GO:0090071">
    <property type="term" value="P:negative regulation of ribosome biogenesis"/>
    <property type="evidence" value="ECO:0007669"/>
    <property type="project" value="UniProtKB-UniRule"/>
</dbReference>
<dbReference type="Proteomes" id="UP001163152">
    <property type="component" value="Chromosome"/>
</dbReference>